<dbReference type="GO" id="GO:0019563">
    <property type="term" value="P:glycerol catabolic process"/>
    <property type="evidence" value="ECO:0007669"/>
    <property type="project" value="TreeGrafter"/>
</dbReference>
<keyword evidence="6 8" id="KW-0324">Glycolysis</keyword>
<dbReference type="CDD" id="cd00311">
    <property type="entry name" value="TIM"/>
    <property type="match status" value="1"/>
</dbReference>
<comment type="similarity">
    <text evidence="3 8 9">Belongs to the triosephosphate isomerase family.</text>
</comment>
<dbReference type="HAMAP" id="MF_00147_B">
    <property type="entry name" value="TIM_B"/>
    <property type="match status" value="1"/>
</dbReference>
<comment type="subcellular location">
    <subcellularLocation>
        <location evidence="8 9">Cytoplasm</location>
    </subcellularLocation>
</comment>
<dbReference type="Pfam" id="PF00121">
    <property type="entry name" value="TIM"/>
    <property type="match status" value="1"/>
</dbReference>
<evidence type="ECO:0000256" key="3">
    <source>
        <dbReference type="ARBA" id="ARBA00007422"/>
    </source>
</evidence>
<evidence type="ECO:0000256" key="5">
    <source>
        <dbReference type="ARBA" id="ARBA00022490"/>
    </source>
</evidence>
<dbReference type="UniPathway" id="UPA00109">
    <property type="reaction ID" value="UER00189"/>
</dbReference>
<name>A0A3S5HNY6_9ENTR</name>
<dbReference type="EMBL" id="CP026513">
    <property type="protein sequence ID" value="AZP36420.1"/>
    <property type="molecule type" value="Genomic_DNA"/>
</dbReference>
<comment type="subunit">
    <text evidence="8 9">Homodimer.</text>
</comment>
<organism evidence="10 11">
    <name type="scientific">Candidatus Annandia adelgestsuga</name>
    <dbReference type="NCBI Taxonomy" id="1302411"/>
    <lineage>
        <taxon>Bacteria</taxon>
        <taxon>Pseudomonadati</taxon>
        <taxon>Pseudomonadota</taxon>
        <taxon>Gammaproteobacteria</taxon>
        <taxon>Enterobacterales</taxon>
        <taxon>Enterobacteriaceae</taxon>
        <taxon>Candidatus Annandia</taxon>
    </lineage>
</organism>
<evidence type="ECO:0000313" key="10">
    <source>
        <dbReference type="EMBL" id="AZP36420.1"/>
    </source>
</evidence>
<dbReference type="AlphaFoldDB" id="A0A3S5HNY6"/>
<feature type="binding site" evidence="8">
    <location>
        <begin position="9"/>
        <end position="11"/>
    </location>
    <ligand>
        <name>substrate</name>
    </ligand>
</feature>
<proteinExistence type="inferred from homology"/>
<feature type="binding site" evidence="8">
    <location>
        <position position="213"/>
    </location>
    <ligand>
        <name>substrate</name>
    </ligand>
</feature>
<dbReference type="InterPro" id="IPR013785">
    <property type="entry name" value="Aldolase_TIM"/>
</dbReference>
<comment type="caution">
    <text evidence="8">Lacks conserved residue(s) required for the propagation of feature annotation.</text>
</comment>
<comment type="pathway">
    <text evidence="2">Carbohydrate metabolism; erythritol degradation.</text>
</comment>
<dbReference type="PROSITE" id="PS00171">
    <property type="entry name" value="TIM_1"/>
    <property type="match status" value="1"/>
</dbReference>
<evidence type="ECO:0000313" key="11">
    <source>
        <dbReference type="Proteomes" id="UP000274458"/>
    </source>
</evidence>
<dbReference type="PANTHER" id="PTHR21139">
    <property type="entry name" value="TRIOSEPHOSPHATE ISOMERASE"/>
    <property type="match status" value="1"/>
</dbReference>
<sequence length="255" mass="29180">MKKILIVGNWKLNGNKKFLINFINNFKKKKKNIYKNCNIVITPPSLYLDAFNYLTLNENINLGAQNVDVNVFGSFTGDLSVKMLKDVGVKYVILGHSERRINYYENNFTVLKKFILLKKYNLIPIICIGENYDEKKKKLTNKICINQIKIIIKKLGIKSLNNTVIAYEPIWAIGTGKSAKPEYVQNVHSKIRSYISKYDKLISKNIIIQYGGSVNEKNAKSFILQHDIDGLLIGNSSLKLNSFIKIIKEVSNLKN</sequence>
<dbReference type="FunFam" id="3.20.20.70:FF:000016">
    <property type="entry name" value="Triosephosphate isomerase"/>
    <property type="match status" value="1"/>
</dbReference>
<keyword evidence="11" id="KW-1185">Reference proteome</keyword>
<dbReference type="NCBIfam" id="TIGR00419">
    <property type="entry name" value="tim"/>
    <property type="match status" value="1"/>
</dbReference>
<dbReference type="InterPro" id="IPR000652">
    <property type="entry name" value="Triosephosphate_isomerase"/>
</dbReference>
<dbReference type="RefSeq" id="WP_126071695.1">
    <property type="nucleotide sequence ID" value="NZ_CP026513.1"/>
</dbReference>
<evidence type="ECO:0000256" key="4">
    <source>
        <dbReference type="ARBA" id="ARBA00022432"/>
    </source>
</evidence>
<dbReference type="InterPro" id="IPR022896">
    <property type="entry name" value="TrioseP_Isoase_bac/euk"/>
</dbReference>
<protein>
    <recommendedName>
        <fullName evidence="8 9">Triosephosphate isomerase</fullName>
        <shortName evidence="8">TIM</shortName>
        <shortName evidence="8">TPI</shortName>
        <ecNumber evidence="8 9">5.3.1.1</ecNumber>
    </recommendedName>
    <alternativeName>
        <fullName evidence="8">Triose-phosphate isomerase</fullName>
    </alternativeName>
</protein>
<evidence type="ECO:0000256" key="2">
    <source>
        <dbReference type="ARBA" id="ARBA00004939"/>
    </source>
</evidence>
<dbReference type="GO" id="GO:0046166">
    <property type="term" value="P:glyceraldehyde-3-phosphate biosynthetic process"/>
    <property type="evidence" value="ECO:0007669"/>
    <property type="project" value="TreeGrafter"/>
</dbReference>
<dbReference type="InterPro" id="IPR020861">
    <property type="entry name" value="Triosephosphate_isomerase_AS"/>
</dbReference>
<dbReference type="GO" id="GO:0005829">
    <property type="term" value="C:cytosol"/>
    <property type="evidence" value="ECO:0007669"/>
    <property type="project" value="TreeGrafter"/>
</dbReference>
<dbReference type="GO" id="GO:0006094">
    <property type="term" value="P:gluconeogenesis"/>
    <property type="evidence" value="ECO:0007669"/>
    <property type="project" value="UniProtKB-UniRule"/>
</dbReference>
<reference evidence="10 11" key="1">
    <citation type="journal article" date="2018" name="Genome Biol. Evol.">
        <title>Partnering With a Pest: Genomes of Hemlock Woolly Adelgid Symbionts Reveal Atypical Nutritional Provisioning Patterns in Dual-Obligate Bacteria.</title>
        <authorList>
            <person name="Weglarz K.M."/>
            <person name="Havill N.P."/>
            <person name="Burke G.R."/>
            <person name="von Dohlen C.D."/>
        </authorList>
    </citation>
    <scope>NUCLEOTIDE SEQUENCE [LARGE SCALE GENOMIC DNA]</scope>
    <source>
        <strain evidence="10">ENA</strain>
    </source>
</reference>
<dbReference type="GO" id="GO:0004807">
    <property type="term" value="F:triose-phosphate isomerase activity"/>
    <property type="evidence" value="ECO:0007669"/>
    <property type="project" value="UniProtKB-UniRule"/>
</dbReference>
<gene>
    <name evidence="8 10" type="primary">tpiA</name>
    <name evidence="10" type="ORF">C3B56_00343</name>
</gene>
<dbReference type="Gene3D" id="3.20.20.70">
    <property type="entry name" value="Aldolase class I"/>
    <property type="match status" value="1"/>
</dbReference>
<comment type="pathway">
    <text evidence="1 8 9">Carbohydrate degradation; glycolysis; D-glyceraldehyde 3-phosphate from glycerone phosphate: step 1/1.</text>
</comment>
<evidence type="ECO:0000256" key="6">
    <source>
        <dbReference type="ARBA" id="ARBA00023152"/>
    </source>
</evidence>
<dbReference type="KEGG" id="aade:C3B56_00343"/>
<keyword evidence="5 8" id="KW-0963">Cytoplasm</keyword>
<keyword evidence="7 8" id="KW-0413">Isomerase</keyword>
<feature type="binding site" evidence="8">
    <location>
        <position position="174"/>
    </location>
    <ligand>
        <name>substrate</name>
    </ligand>
</feature>
<comment type="function">
    <text evidence="8">Involved in the gluconeogenesis. Catalyzes stereospecifically the conversion of dihydroxyacetone phosphate (DHAP) to D-glyceraldehyde-3-phosphate (G3P).</text>
</comment>
<feature type="active site" description="Proton acceptor" evidence="8">
    <location>
        <position position="168"/>
    </location>
</feature>
<dbReference type="PANTHER" id="PTHR21139:SF42">
    <property type="entry name" value="TRIOSEPHOSPHATE ISOMERASE"/>
    <property type="match status" value="1"/>
</dbReference>
<dbReference type="PROSITE" id="PS51440">
    <property type="entry name" value="TIM_2"/>
    <property type="match status" value="1"/>
</dbReference>
<dbReference type="SUPFAM" id="SSF51351">
    <property type="entry name" value="Triosephosphate isomerase (TIM)"/>
    <property type="match status" value="1"/>
</dbReference>
<evidence type="ECO:0000256" key="8">
    <source>
        <dbReference type="HAMAP-Rule" id="MF_00147"/>
    </source>
</evidence>
<dbReference type="Proteomes" id="UP000274458">
    <property type="component" value="Chromosome"/>
</dbReference>
<dbReference type="OrthoDB" id="9809429at2"/>
<dbReference type="InterPro" id="IPR035990">
    <property type="entry name" value="TIM_sf"/>
</dbReference>
<evidence type="ECO:0000256" key="1">
    <source>
        <dbReference type="ARBA" id="ARBA00004680"/>
    </source>
</evidence>
<evidence type="ECO:0000256" key="7">
    <source>
        <dbReference type="ARBA" id="ARBA00023235"/>
    </source>
</evidence>
<keyword evidence="4 8" id="KW-0312">Gluconeogenesis</keyword>
<comment type="catalytic activity">
    <reaction evidence="8 9">
        <text>D-glyceraldehyde 3-phosphate = dihydroxyacetone phosphate</text>
        <dbReference type="Rhea" id="RHEA:18585"/>
        <dbReference type="ChEBI" id="CHEBI:57642"/>
        <dbReference type="ChEBI" id="CHEBI:59776"/>
        <dbReference type="EC" id="5.3.1.1"/>
    </reaction>
</comment>
<comment type="pathway">
    <text evidence="8 9">Carbohydrate biosynthesis; gluconeogenesis.</text>
</comment>
<dbReference type="GO" id="GO:0006096">
    <property type="term" value="P:glycolytic process"/>
    <property type="evidence" value="ECO:0007669"/>
    <property type="project" value="UniProtKB-UniRule"/>
</dbReference>
<dbReference type="UniPathway" id="UPA00138"/>
<evidence type="ECO:0000256" key="9">
    <source>
        <dbReference type="RuleBase" id="RU363013"/>
    </source>
</evidence>
<feature type="active site" description="Electrophile" evidence="8">
    <location>
        <position position="96"/>
    </location>
</feature>
<accession>A0A3S5HNY6</accession>
<dbReference type="EC" id="5.3.1.1" evidence="8 9"/>